<sequence length="72" mass="8512">MPVIEKKENSYQYKILNTRHPTSQTLRKSFNYAKPSKLVIRKQILCEFRHLQNQGKVIHLGSVQKLNYEALI</sequence>
<gene>
    <name evidence="1" type="ORF">EB796_020514</name>
</gene>
<organism evidence="1 2">
    <name type="scientific">Bugula neritina</name>
    <name type="common">Brown bryozoan</name>
    <name type="synonym">Sertularia neritina</name>
    <dbReference type="NCBI Taxonomy" id="10212"/>
    <lineage>
        <taxon>Eukaryota</taxon>
        <taxon>Metazoa</taxon>
        <taxon>Spiralia</taxon>
        <taxon>Lophotrochozoa</taxon>
        <taxon>Bryozoa</taxon>
        <taxon>Gymnolaemata</taxon>
        <taxon>Cheilostomatida</taxon>
        <taxon>Flustrina</taxon>
        <taxon>Buguloidea</taxon>
        <taxon>Bugulidae</taxon>
        <taxon>Bugula</taxon>
    </lineage>
</organism>
<evidence type="ECO:0000313" key="1">
    <source>
        <dbReference type="EMBL" id="KAF6021178.1"/>
    </source>
</evidence>
<comment type="caution">
    <text evidence="1">The sequence shown here is derived from an EMBL/GenBank/DDBJ whole genome shotgun (WGS) entry which is preliminary data.</text>
</comment>
<proteinExistence type="predicted"/>
<accession>A0A7J7J6Y2</accession>
<keyword evidence="2" id="KW-1185">Reference proteome</keyword>
<evidence type="ECO:0000313" key="2">
    <source>
        <dbReference type="Proteomes" id="UP000593567"/>
    </source>
</evidence>
<protein>
    <submittedName>
        <fullName evidence="1">Uncharacterized protein</fullName>
    </submittedName>
</protein>
<dbReference type="Proteomes" id="UP000593567">
    <property type="component" value="Unassembled WGS sequence"/>
</dbReference>
<reference evidence="1" key="1">
    <citation type="submission" date="2020-06" db="EMBL/GenBank/DDBJ databases">
        <title>Draft genome of Bugula neritina, a colonial animal packing powerful symbionts and potential medicines.</title>
        <authorList>
            <person name="Rayko M."/>
        </authorList>
    </citation>
    <scope>NUCLEOTIDE SEQUENCE [LARGE SCALE GENOMIC DNA]</scope>
    <source>
        <strain evidence="1">Kwan_BN1</strain>
    </source>
</reference>
<dbReference type="AlphaFoldDB" id="A0A7J7J6Y2"/>
<name>A0A7J7J6Y2_BUGNE</name>
<dbReference type="EMBL" id="VXIV02003104">
    <property type="protein sequence ID" value="KAF6021178.1"/>
    <property type="molecule type" value="Genomic_DNA"/>
</dbReference>